<evidence type="ECO:0000256" key="2">
    <source>
        <dbReference type="SAM" id="Phobius"/>
    </source>
</evidence>
<protein>
    <submittedName>
        <fullName evidence="3">Uncharacterized protein</fullName>
    </submittedName>
</protein>
<evidence type="ECO:0000313" key="4">
    <source>
        <dbReference type="Proteomes" id="UP000199759"/>
    </source>
</evidence>
<dbReference type="RefSeq" id="WP_091770707.1">
    <property type="nucleotide sequence ID" value="NZ_FNHG01000014.1"/>
</dbReference>
<keyword evidence="4" id="KW-1185">Reference proteome</keyword>
<feature type="transmembrane region" description="Helical" evidence="2">
    <location>
        <begin position="106"/>
        <end position="128"/>
    </location>
</feature>
<dbReference type="STRING" id="144026.SAMN04488568_11412"/>
<gene>
    <name evidence="3" type="ORF">SAMN04488568_11412</name>
</gene>
<feature type="transmembrane region" description="Helical" evidence="2">
    <location>
        <begin position="148"/>
        <end position="169"/>
    </location>
</feature>
<reference evidence="3 4" key="1">
    <citation type="submission" date="2016-10" db="EMBL/GenBank/DDBJ databases">
        <authorList>
            <person name="de Groot N.N."/>
        </authorList>
    </citation>
    <scope>NUCLEOTIDE SEQUENCE [LARGE SCALE GENOMIC DNA]</scope>
    <source>
        <strain evidence="3 4">DSM 16077</strain>
    </source>
</reference>
<evidence type="ECO:0000313" key="3">
    <source>
        <dbReference type="EMBL" id="SDM55478.1"/>
    </source>
</evidence>
<dbReference type="EMBL" id="FNHG01000014">
    <property type="protein sequence ID" value="SDM55478.1"/>
    <property type="molecule type" value="Genomic_DNA"/>
</dbReference>
<feature type="region of interest" description="Disordered" evidence="1">
    <location>
        <begin position="181"/>
        <end position="222"/>
    </location>
</feature>
<keyword evidence="2" id="KW-1133">Transmembrane helix</keyword>
<evidence type="ECO:0000256" key="1">
    <source>
        <dbReference type="SAM" id="MobiDB-lite"/>
    </source>
</evidence>
<feature type="transmembrane region" description="Helical" evidence="2">
    <location>
        <begin position="27"/>
        <end position="49"/>
    </location>
</feature>
<dbReference type="Proteomes" id="UP000199759">
    <property type="component" value="Unassembled WGS sequence"/>
</dbReference>
<proteinExistence type="predicted"/>
<sequence>MTDSEASSARSRDAWQRDILPFAKRGLIVLGATVVVGLVLAGWGMYSIITQGSAGTRELTDTYVQIATSDDQFDAVRAGSTLGAYQAARRHDFARASLLTRDTLRLAGFLIGAALTFVGSIFILAQIGDSTESNLGAAAGGYQLTLATSSPGLFTMTLGSLIIGFSLLIHTPIEVNDAGIEASSRGEPTTESGEAAQQNVEGGVAPFSNITPQDVSGETDGG</sequence>
<keyword evidence="2" id="KW-0812">Transmembrane</keyword>
<accession>A0A1G9U6H6</accession>
<organism evidence="3 4">
    <name type="scientific">Maricaulis salignorans</name>
    <dbReference type="NCBI Taxonomy" id="144026"/>
    <lineage>
        <taxon>Bacteria</taxon>
        <taxon>Pseudomonadati</taxon>
        <taxon>Pseudomonadota</taxon>
        <taxon>Alphaproteobacteria</taxon>
        <taxon>Maricaulales</taxon>
        <taxon>Maricaulaceae</taxon>
        <taxon>Maricaulis</taxon>
    </lineage>
</organism>
<dbReference type="AlphaFoldDB" id="A0A1G9U6H6"/>
<name>A0A1G9U6H6_9PROT</name>
<keyword evidence="2" id="KW-0472">Membrane</keyword>
<feature type="compositionally biased region" description="Polar residues" evidence="1">
    <location>
        <begin position="186"/>
        <end position="200"/>
    </location>
</feature>